<dbReference type="InterPro" id="IPR036236">
    <property type="entry name" value="Znf_C2H2_sf"/>
</dbReference>
<keyword evidence="2" id="KW-0677">Repeat</keyword>
<dbReference type="InterPro" id="IPR013087">
    <property type="entry name" value="Znf_C2H2_type"/>
</dbReference>
<accession>A0A7R9H9G3</accession>
<dbReference type="SMART" id="SM00355">
    <property type="entry name" value="ZnF_C2H2"/>
    <property type="match status" value="5"/>
</dbReference>
<proteinExistence type="predicted"/>
<organism evidence="7">
    <name type="scientific">Timema cristinae</name>
    <name type="common">Walking stick</name>
    <dbReference type="NCBI Taxonomy" id="61476"/>
    <lineage>
        <taxon>Eukaryota</taxon>
        <taxon>Metazoa</taxon>
        <taxon>Ecdysozoa</taxon>
        <taxon>Arthropoda</taxon>
        <taxon>Hexapoda</taxon>
        <taxon>Insecta</taxon>
        <taxon>Pterygota</taxon>
        <taxon>Neoptera</taxon>
        <taxon>Polyneoptera</taxon>
        <taxon>Phasmatodea</taxon>
        <taxon>Timematodea</taxon>
        <taxon>Timematoidea</taxon>
        <taxon>Timematidae</taxon>
        <taxon>Timema</taxon>
    </lineage>
</organism>
<evidence type="ECO:0000313" key="7">
    <source>
        <dbReference type="EMBL" id="CAD7412926.1"/>
    </source>
</evidence>
<keyword evidence="4" id="KW-0862">Zinc</keyword>
<evidence type="ECO:0000259" key="6">
    <source>
        <dbReference type="PROSITE" id="PS50157"/>
    </source>
</evidence>
<evidence type="ECO:0000256" key="1">
    <source>
        <dbReference type="ARBA" id="ARBA00022723"/>
    </source>
</evidence>
<keyword evidence="1" id="KW-0479">Metal-binding</keyword>
<dbReference type="GO" id="GO:0008270">
    <property type="term" value="F:zinc ion binding"/>
    <property type="evidence" value="ECO:0007669"/>
    <property type="project" value="UniProtKB-KW"/>
</dbReference>
<name>A0A7R9H9G3_TIMCR</name>
<dbReference type="Pfam" id="PF12874">
    <property type="entry name" value="zf-met"/>
    <property type="match status" value="1"/>
</dbReference>
<sequence>MEHFISLVHPALMMVNIELLGTIFPKEEPQDIIIKEEPEMTITSPVFVAVKCDPDVADSFASEDLILKQEPKEEPDKHLTCISSHLHYSEQPQHYNLNHKTNLFVPNTYSNHSPALPLLPVTVNDNFTPKVHAEKPQQSKRARRCELCDDSFWQEVTLKKHVEHHVNDKPFLCVECNISFPHMSSYNKHLTFHAPKPKHKYKCEFCEKILQTKYNHERHIMFKHSKDAIPLTCMLCDIKFSSRSSLKRHISLHMNEKFPCKACDKKFTWYNLKVHNNRYIKSGRSCAGNMVMDQNESSVAAQVMLLFNM</sequence>
<dbReference type="SUPFAM" id="SSF57667">
    <property type="entry name" value="beta-beta-alpha zinc fingers"/>
    <property type="match status" value="2"/>
</dbReference>
<feature type="domain" description="C2H2-type" evidence="6">
    <location>
        <begin position="171"/>
        <end position="198"/>
    </location>
</feature>
<evidence type="ECO:0000256" key="3">
    <source>
        <dbReference type="ARBA" id="ARBA00022771"/>
    </source>
</evidence>
<dbReference type="EMBL" id="OC323281">
    <property type="protein sequence ID" value="CAD7412926.1"/>
    <property type="molecule type" value="Genomic_DNA"/>
</dbReference>
<keyword evidence="3 5" id="KW-0863">Zinc-finger</keyword>
<dbReference type="PROSITE" id="PS50157">
    <property type="entry name" value="ZINC_FINGER_C2H2_2"/>
    <property type="match status" value="3"/>
</dbReference>
<dbReference type="Pfam" id="PF00096">
    <property type="entry name" value="zf-C2H2"/>
    <property type="match status" value="1"/>
</dbReference>
<dbReference type="PANTHER" id="PTHR24379:SF121">
    <property type="entry name" value="C2H2-TYPE DOMAIN-CONTAINING PROTEIN"/>
    <property type="match status" value="1"/>
</dbReference>
<dbReference type="Gene3D" id="3.30.160.60">
    <property type="entry name" value="Classic Zinc Finger"/>
    <property type="match status" value="2"/>
</dbReference>
<feature type="domain" description="C2H2-type" evidence="6">
    <location>
        <begin position="143"/>
        <end position="170"/>
    </location>
</feature>
<dbReference type="AlphaFoldDB" id="A0A7R9H9G3"/>
<gene>
    <name evidence="7" type="ORF">TCEB3V08_LOCUS11573</name>
</gene>
<evidence type="ECO:0000256" key="2">
    <source>
        <dbReference type="ARBA" id="ARBA00022737"/>
    </source>
</evidence>
<feature type="domain" description="C2H2-type" evidence="6">
    <location>
        <begin position="231"/>
        <end position="258"/>
    </location>
</feature>
<protein>
    <recommendedName>
        <fullName evidence="6">C2H2-type domain-containing protein</fullName>
    </recommendedName>
</protein>
<dbReference type="PANTHER" id="PTHR24379">
    <property type="entry name" value="KRAB AND ZINC FINGER DOMAIN-CONTAINING"/>
    <property type="match status" value="1"/>
</dbReference>
<evidence type="ECO:0000256" key="4">
    <source>
        <dbReference type="ARBA" id="ARBA00022833"/>
    </source>
</evidence>
<dbReference type="PROSITE" id="PS00028">
    <property type="entry name" value="ZINC_FINGER_C2H2_1"/>
    <property type="match status" value="4"/>
</dbReference>
<evidence type="ECO:0000256" key="5">
    <source>
        <dbReference type="PROSITE-ProRule" id="PRU00042"/>
    </source>
</evidence>
<reference evidence="7" key="1">
    <citation type="submission" date="2020-11" db="EMBL/GenBank/DDBJ databases">
        <authorList>
            <person name="Tran Van P."/>
        </authorList>
    </citation>
    <scope>NUCLEOTIDE SEQUENCE</scope>
</reference>